<dbReference type="WBParaSite" id="ES5_v2.g24511.t1">
    <property type="protein sequence ID" value="ES5_v2.g24511.t1"/>
    <property type="gene ID" value="ES5_v2.g24511"/>
</dbReference>
<dbReference type="Proteomes" id="UP000887579">
    <property type="component" value="Unplaced"/>
</dbReference>
<name>A0AC34G4U0_9BILA</name>
<reference evidence="2" key="1">
    <citation type="submission" date="2022-11" db="UniProtKB">
        <authorList>
            <consortium name="WormBaseParasite"/>
        </authorList>
    </citation>
    <scope>IDENTIFICATION</scope>
</reference>
<sequence length="224" mass="25940">MDVMIWFGQTLAQNWRWFKNLKIQGIDSTFAEVLKILEENDCFFVGYGSGIKNILLGKIKEQSLLKIEGETTCDSFKLNEICSKNFGSDNCHAASVFAKNKIIFGNDRTSKDFNETLIEPISLFSWNSMLTTDRLKWGFTVNECGLLDNQSGDVYFIDYTTQSQMDICKHSVKIAVQPSYWKKWTNNNLIKILEVYNLVSNGFNVEEREYQFFIDFIKTNFNVV</sequence>
<protein>
    <submittedName>
        <fullName evidence="2">Uncharacterized protein</fullName>
    </submittedName>
</protein>
<evidence type="ECO:0000313" key="1">
    <source>
        <dbReference type="Proteomes" id="UP000887579"/>
    </source>
</evidence>
<proteinExistence type="predicted"/>
<evidence type="ECO:0000313" key="2">
    <source>
        <dbReference type="WBParaSite" id="ES5_v2.g24511.t1"/>
    </source>
</evidence>
<organism evidence="1 2">
    <name type="scientific">Panagrolaimus sp. ES5</name>
    <dbReference type="NCBI Taxonomy" id="591445"/>
    <lineage>
        <taxon>Eukaryota</taxon>
        <taxon>Metazoa</taxon>
        <taxon>Ecdysozoa</taxon>
        <taxon>Nematoda</taxon>
        <taxon>Chromadorea</taxon>
        <taxon>Rhabditida</taxon>
        <taxon>Tylenchina</taxon>
        <taxon>Panagrolaimomorpha</taxon>
        <taxon>Panagrolaimoidea</taxon>
        <taxon>Panagrolaimidae</taxon>
        <taxon>Panagrolaimus</taxon>
    </lineage>
</organism>
<accession>A0AC34G4U0</accession>